<reference evidence="1 2" key="1">
    <citation type="submission" date="2019-11" db="EMBL/GenBank/DDBJ databases">
        <title>Type strains purchased from KCTC, JCM and DSMZ.</title>
        <authorList>
            <person name="Lu H."/>
        </authorList>
    </citation>
    <scope>NUCLEOTIDE SEQUENCE [LARGE SCALE GENOMIC DNA]</scope>
    <source>
        <strain evidence="1 2">DSM 103461</strain>
    </source>
</reference>
<evidence type="ECO:0000313" key="1">
    <source>
        <dbReference type="EMBL" id="MTW32932.1"/>
    </source>
</evidence>
<name>A0ABW9SLL9_9BURK</name>
<organism evidence="1 2">
    <name type="scientific">Pseudoduganella danionis</name>
    <dbReference type="NCBI Taxonomy" id="1890295"/>
    <lineage>
        <taxon>Bacteria</taxon>
        <taxon>Pseudomonadati</taxon>
        <taxon>Pseudomonadota</taxon>
        <taxon>Betaproteobacteria</taxon>
        <taxon>Burkholderiales</taxon>
        <taxon>Oxalobacteraceae</taxon>
        <taxon>Telluria group</taxon>
        <taxon>Pseudoduganella</taxon>
    </lineage>
</organism>
<sequence length="122" mass="13415">METADYQSIGQIIYGYARARNEFAMLLSSLCGIALHAPLTLDAELALIDTARLRVRAAGVGRQVVTDFEALLDCFRALQQIDTLLRPVPAGGEGSAMLPYQRQLQTARKLLETCRHSLTPLL</sequence>
<gene>
    <name evidence="1" type="ORF">GM655_08845</name>
</gene>
<protein>
    <submittedName>
        <fullName evidence="1">Uncharacterized protein</fullName>
    </submittedName>
</protein>
<dbReference type="RefSeq" id="WP_155434315.1">
    <property type="nucleotide sequence ID" value="NZ_JBHLXK010000004.1"/>
</dbReference>
<proteinExistence type="predicted"/>
<accession>A0ABW9SLL9</accession>
<evidence type="ECO:0000313" key="2">
    <source>
        <dbReference type="Proteomes" id="UP000735592"/>
    </source>
</evidence>
<dbReference type="Proteomes" id="UP000735592">
    <property type="component" value="Unassembled WGS sequence"/>
</dbReference>
<dbReference type="EMBL" id="WNKW01000002">
    <property type="protein sequence ID" value="MTW32932.1"/>
    <property type="molecule type" value="Genomic_DNA"/>
</dbReference>
<comment type="caution">
    <text evidence="1">The sequence shown here is derived from an EMBL/GenBank/DDBJ whole genome shotgun (WGS) entry which is preliminary data.</text>
</comment>
<keyword evidence="2" id="KW-1185">Reference proteome</keyword>